<organism evidence="1">
    <name type="scientific">Thermodesulfobacterium geofontis</name>
    <dbReference type="NCBI Taxonomy" id="1295609"/>
    <lineage>
        <taxon>Bacteria</taxon>
        <taxon>Pseudomonadati</taxon>
        <taxon>Thermodesulfobacteriota</taxon>
        <taxon>Thermodesulfobacteria</taxon>
        <taxon>Thermodesulfobacteriales</taxon>
        <taxon>Thermodesulfobacteriaceae</taxon>
        <taxon>Thermodesulfobacterium</taxon>
    </lineage>
</organism>
<dbReference type="Gene3D" id="3.40.50.2000">
    <property type="entry name" value="Glycogen Phosphorylase B"/>
    <property type="match status" value="2"/>
</dbReference>
<protein>
    <submittedName>
        <fullName evidence="1">Methyltransferase domain-containing protein</fullName>
    </submittedName>
</protein>
<dbReference type="GO" id="GO:0032259">
    <property type="term" value="P:methylation"/>
    <property type="evidence" value="ECO:0007669"/>
    <property type="project" value="UniProtKB-KW"/>
</dbReference>
<proteinExistence type="predicted"/>
<dbReference type="Pfam" id="PF13489">
    <property type="entry name" value="Methyltransf_23"/>
    <property type="match status" value="1"/>
</dbReference>
<dbReference type="AlphaFoldDB" id="A0A7V5XIA2"/>
<dbReference type="PANTHER" id="PTHR43861">
    <property type="entry name" value="TRANS-ACONITATE 2-METHYLTRANSFERASE-RELATED"/>
    <property type="match status" value="1"/>
</dbReference>
<dbReference type="EMBL" id="DRWR01000143">
    <property type="protein sequence ID" value="HHQ16962.1"/>
    <property type="molecule type" value="Genomic_DNA"/>
</dbReference>
<accession>A0A7V5XIA2</accession>
<dbReference type="SUPFAM" id="SSF53335">
    <property type="entry name" value="S-adenosyl-L-methionine-dependent methyltransferases"/>
    <property type="match status" value="1"/>
</dbReference>
<dbReference type="GO" id="GO:0008168">
    <property type="term" value="F:methyltransferase activity"/>
    <property type="evidence" value="ECO:0007669"/>
    <property type="project" value="UniProtKB-KW"/>
</dbReference>
<keyword evidence="1" id="KW-0489">Methyltransferase</keyword>
<dbReference type="CDD" id="cd03789">
    <property type="entry name" value="GT9_LPS_heptosyltransferase"/>
    <property type="match status" value="1"/>
</dbReference>
<name>A0A7V5XIA2_9BACT</name>
<gene>
    <name evidence="1" type="ORF">ENM15_09165</name>
</gene>
<reference evidence="1" key="1">
    <citation type="journal article" date="2020" name="mSystems">
        <title>Genome- and Community-Level Interaction Insights into Carbon Utilization and Element Cycling Functions of Hydrothermarchaeota in Hydrothermal Sediment.</title>
        <authorList>
            <person name="Zhou Z."/>
            <person name="Liu Y."/>
            <person name="Xu W."/>
            <person name="Pan J."/>
            <person name="Luo Z.H."/>
            <person name="Li M."/>
        </authorList>
    </citation>
    <scope>NUCLEOTIDE SEQUENCE [LARGE SCALE GENOMIC DNA]</scope>
    <source>
        <strain evidence="1">SpSt-106</strain>
    </source>
</reference>
<dbReference type="SUPFAM" id="SSF53756">
    <property type="entry name" value="UDP-Glycosyltransferase/glycogen phosphorylase"/>
    <property type="match status" value="1"/>
</dbReference>
<dbReference type="GO" id="GO:0016757">
    <property type="term" value="F:glycosyltransferase activity"/>
    <property type="evidence" value="ECO:0007669"/>
    <property type="project" value="InterPro"/>
</dbReference>
<comment type="caution">
    <text evidence="1">The sequence shown here is derived from an EMBL/GenBank/DDBJ whole genome shotgun (WGS) entry which is preliminary data.</text>
</comment>
<evidence type="ECO:0000313" key="1">
    <source>
        <dbReference type="EMBL" id="HHQ16962.1"/>
    </source>
</evidence>
<dbReference type="CDD" id="cd02440">
    <property type="entry name" value="AdoMet_MTases"/>
    <property type="match status" value="1"/>
</dbReference>
<sequence>MKVYVARTDLKFNFNGYNFELKKGEKLLFAEDVFALLPQNLKTLFKEEKVGFPPFYRGENLNGKTILVIAQAAIGDALCMTPALRELKRRYPNCRLWVSISGRARPVLEKLSYIDKLLPMPIPYKYVSKADYLVKVIEMVNTPQFDELNLVEYYLWKCYVYHAEDETPDIVIDEAVVSELKPIFEEIRRLSGGKKILLFHYLASSVHRTLPPRLLKEIEDYIKEEYVPVICSLPDEDITVDVALETYDITSANLSSLMKDVRYLIAGVSLADAVITADTATLHIAGGLKKPTVLLSGPINGELRARTYPTVISIPSNYRGQTCVSPCGKHAIDGPCPEAELKGEFYSPCLSSVPARVVYYALKDAELLAEKDYAKPDKCLVCEYKGEIPLFEVINGARIFECPSCGLQFPYPIKAEDYDKVYDSKNKYMGLLNLEATAYEAYKQISDEKTEIKKWLKVPRFTVLQAILDRLPKGKLFDIGCSTGFFLLIAKKFGFEVYGMEASSEAVEIAKRNFGLKVCKALTFEELPPEFRGPYKVVTAFEVLEHVDDPLGFLKGIYNLLSSDEGYYLMSCPPFYKFENLAKGYRKFKWWYNDFPPHHLTRWKLWTLFYALKKVGFSQVYIFTEPLILGTVLEGITPLSFTLKLEDGRTLTLNSAPILLENLKPLYLNSRYLGNFMCALAVKGESKIDWERVIERAIRFSAVEIIWGEGDKV</sequence>
<keyword evidence="1" id="KW-0808">Transferase</keyword>
<dbReference type="InterPro" id="IPR029063">
    <property type="entry name" value="SAM-dependent_MTases_sf"/>
</dbReference>
<dbReference type="InterPro" id="IPR002201">
    <property type="entry name" value="Glyco_trans_9"/>
</dbReference>
<dbReference type="PANTHER" id="PTHR43861:SF6">
    <property type="entry name" value="METHYLTRANSFERASE TYPE 11"/>
    <property type="match status" value="1"/>
</dbReference>
<dbReference type="Gene3D" id="3.40.50.150">
    <property type="entry name" value="Vaccinia Virus protein VP39"/>
    <property type="match status" value="1"/>
</dbReference>